<keyword evidence="1" id="KW-0732">Signal</keyword>
<comment type="caution">
    <text evidence="2">The sequence shown here is derived from an EMBL/GenBank/DDBJ whole genome shotgun (WGS) entry which is preliminary data.</text>
</comment>
<proteinExistence type="predicted"/>
<protein>
    <submittedName>
        <fullName evidence="2">DUF3575 domain-containing protein</fullName>
    </submittedName>
</protein>
<dbReference type="EMBL" id="JAKKDV010000001">
    <property type="protein sequence ID" value="MCF7559880.1"/>
    <property type="molecule type" value="Genomic_DNA"/>
</dbReference>
<evidence type="ECO:0000313" key="2">
    <source>
        <dbReference type="EMBL" id="MCF7559880.1"/>
    </source>
</evidence>
<sequence>MQSIIYSYMKKSLLFLLASLFISYSAFSQEENEETTTGQQNFNELKLNGLFLILGAFEATYERTLNEESGIGVTAFLPIDNDVSDDIKYYISPYYRLYFGEKYAAGFYVEGFGMLNSTNRNIDLFDTDEDDFRTDFALGIGLGGKWMTKSGFIGELGFGVGRNLFNNSNTDYEFIGKGGITIGYRF</sequence>
<evidence type="ECO:0000256" key="1">
    <source>
        <dbReference type="SAM" id="SignalP"/>
    </source>
</evidence>
<feature type="chain" id="PRO_5046152100" evidence="1">
    <location>
        <begin position="29"/>
        <end position="186"/>
    </location>
</feature>
<feature type="signal peptide" evidence="1">
    <location>
        <begin position="1"/>
        <end position="28"/>
    </location>
</feature>
<dbReference type="Proteomes" id="UP001200022">
    <property type="component" value="Unassembled WGS sequence"/>
</dbReference>
<gene>
    <name evidence="2" type="ORF">L3X39_04455</name>
</gene>
<reference evidence="2 3" key="1">
    <citation type="submission" date="2022-01" db="EMBL/GenBank/DDBJ databases">
        <title>Draft genome sequence of Sabulilitoribacter multivorans KCTC 32326.</title>
        <authorList>
            <person name="Oh J.-S."/>
        </authorList>
    </citation>
    <scope>NUCLEOTIDE SEQUENCE [LARGE SCALE GENOMIC DNA]</scope>
    <source>
        <strain evidence="2 3">M-M16</strain>
    </source>
</reference>
<accession>A0ABS9IHI5</accession>
<keyword evidence="3" id="KW-1185">Reference proteome</keyword>
<organism evidence="2 3">
    <name type="scientific">Flaviramulus multivorans</name>
    <dbReference type="NCBI Taxonomy" id="1304750"/>
    <lineage>
        <taxon>Bacteria</taxon>
        <taxon>Pseudomonadati</taxon>
        <taxon>Bacteroidota</taxon>
        <taxon>Flavobacteriia</taxon>
        <taxon>Flavobacteriales</taxon>
        <taxon>Flavobacteriaceae</taxon>
        <taxon>Flaviramulus</taxon>
    </lineage>
</organism>
<name>A0ABS9IHI5_9FLAO</name>
<evidence type="ECO:0000313" key="3">
    <source>
        <dbReference type="Proteomes" id="UP001200022"/>
    </source>
</evidence>